<gene>
    <name evidence="1" type="ORF">HWQ62_00497</name>
</gene>
<name>A0A7M3UPE3_POV01</name>
<reference evidence="1" key="1">
    <citation type="submission" date="2020-06" db="EMBL/GenBank/DDBJ databases">
        <title>Lateral gene transfer of anion-conducting channel rhodopsins between green algae and giant viruses.</title>
        <authorList>
            <person name="Rozenberg A."/>
            <person name="Oppermann J."/>
            <person name="Wietek J."/>
            <person name="Fernandez Lahore R.G."/>
            <person name="Sandaa R.-A."/>
            <person name="Bratbak G."/>
            <person name="Hegemann P."/>
            <person name="Beja O."/>
        </authorList>
    </citation>
    <scope>NUCLEOTIDE SEQUENCE</scope>
    <source>
        <strain evidence="1">01B</strain>
    </source>
</reference>
<organism evidence="1">
    <name type="scientific">Pyramimonas orientalis virus</name>
    <name type="common">PoV01</name>
    <dbReference type="NCBI Taxonomy" id="455367"/>
    <lineage>
        <taxon>Viruses</taxon>
        <taxon>Varidnaviria</taxon>
        <taxon>Bamfordvirae</taxon>
        <taxon>Nucleocytoviricota</taxon>
        <taxon>Megaviricetes</taxon>
        <taxon>Imitervirales</taxon>
        <taxon>Allomimiviridae</taxon>
        <taxon>Heliosvirus</taxon>
        <taxon>Heliosvirus raunefjordenense</taxon>
    </lineage>
</organism>
<proteinExistence type="predicted"/>
<dbReference type="EMBL" id="MT663543">
    <property type="protein sequence ID" value="QOI90628.1"/>
    <property type="molecule type" value="Genomic_DNA"/>
</dbReference>
<accession>A0A7M3UPE3</accession>
<sequence>MSIAKQPNMTLQYQVDVRIQQEIQKDNWTKSRLSVNCFHTMKHLELIYNQLSHDNEFLEILNMLS</sequence>
<evidence type="ECO:0000313" key="1">
    <source>
        <dbReference type="EMBL" id="QOI90628.1"/>
    </source>
</evidence>
<organismHost>
    <name type="scientific">Pyramimonas plurioculata</name>
    <dbReference type="NCBI Taxonomy" id="36893"/>
</organismHost>
<protein>
    <submittedName>
        <fullName evidence="1">Uncharacterized protein</fullName>
    </submittedName>
</protein>